<accession>A0A1Y5EMA5</accession>
<dbReference type="GO" id="GO:0006352">
    <property type="term" value="P:DNA-templated transcription initiation"/>
    <property type="evidence" value="ECO:0007669"/>
    <property type="project" value="InterPro"/>
</dbReference>
<evidence type="ECO:0000313" key="7">
    <source>
        <dbReference type="EMBL" id="OUR83831.1"/>
    </source>
</evidence>
<dbReference type="Pfam" id="PF04542">
    <property type="entry name" value="Sigma70_r2"/>
    <property type="match status" value="1"/>
</dbReference>
<dbReference type="InterPro" id="IPR007627">
    <property type="entry name" value="RNA_pol_sigma70_r2"/>
</dbReference>
<dbReference type="InterPro" id="IPR013324">
    <property type="entry name" value="RNA_pol_sigma_r3/r4-like"/>
</dbReference>
<dbReference type="NCBIfam" id="TIGR02959">
    <property type="entry name" value="SigZ"/>
    <property type="match status" value="1"/>
</dbReference>
<keyword evidence="2" id="KW-0805">Transcription regulation</keyword>
<dbReference type="InterPro" id="IPR014304">
    <property type="entry name" value="RNA_pol_sigma-Z"/>
</dbReference>
<name>A0A1Y5EMA5_COLPS</name>
<dbReference type="InterPro" id="IPR039425">
    <property type="entry name" value="RNA_pol_sigma-70-like"/>
</dbReference>
<proteinExistence type="inferred from homology"/>
<dbReference type="PANTHER" id="PTHR43133">
    <property type="entry name" value="RNA POLYMERASE ECF-TYPE SIGMA FACTO"/>
    <property type="match status" value="1"/>
</dbReference>
<evidence type="ECO:0000256" key="5">
    <source>
        <dbReference type="NCBIfam" id="TIGR02959"/>
    </source>
</evidence>
<evidence type="ECO:0000259" key="6">
    <source>
        <dbReference type="Pfam" id="PF04542"/>
    </source>
</evidence>
<comment type="caution">
    <text evidence="7">The sequence shown here is derived from an EMBL/GenBank/DDBJ whole genome shotgun (WGS) entry which is preliminary data.</text>
</comment>
<organism evidence="7 8">
    <name type="scientific">Colwellia psychrerythraea</name>
    <name type="common">Vibrio psychroerythus</name>
    <dbReference type="NCBI Taxonomy" id="28229"/>
    <lineage>
        <taxon>Bacteria</taxon>
        <taxon>Pseudomonadati</taxon>
        <taxon>Pseudomonadota</taxon>
        <taxon>Gammaproteobacteria</taxon>
        <taxon>Alteromonadales</taxon>
        <taxon>Colwelliaceae</taxon>
        <taxon>Colwellia</taxon>
    </lineage>
</organism>
<keyword evidence="4" id="KW-0804">Transcription</keyword>
<dbReference type="GO" id="GO:0016987">
    <property type="term" value="F:sigma factor activity"/>
    <property type="evidence" value="ECO:0007669"/>
    <property type="project" value="UniProtKB-KW"/>
</dbReference>
<evidence type="ECO:0000256" key="2">
    <source>
        <dbReference type="ARBA" id="ARBA00023015"/>
    </source>
</evidence>
<keyword evidence="3" id="KW-0731">Sigma factor</keyword>
<gene>
    <name evidence="7" type="ORF">A9Q75_04195</name>
</gene>
<dbReference type="AlphaFoldDB" id="A0A1Y5EMA5"/>
<dbReference type="PANTHER" id="PTHR43133:SF62">
    <property type="entry name" value="RNA POLYMERASE SIGMA FACTOR SIGZ"/>
    <property type="match status" value="1"/>
</dbReference>
<sequence length="180" mass="20963">MNIEKIWLEYQAKLKAFLRKNVSNPADVDDLLQEILIKSYQNFNAVKDTKKVKSWLFQIANNTIIDFYRKRARTSEVTSSDLWYEEAEEEVLTQLSQCVLPFIKGLPDEEANLLIAIEIEGESQKQFSEKNNIKYSTLKSRVQKSRQMLFQLFNDCCELTIDQKGNLEKFQSKGQSCSNC</sequence>
<feature type="domain" description="RNA polymerase sigma-70 region 2" evidence="6">
    <location>
        <begin position="9"/>
        <end position="74"/>
    </location>
</feature>
<evidence type="ECO:0000256" key="3">
    <source>
        <dbReference type="ARBA" id="ARBA00023082"/>
    </source>
</evidence>
<dbReference type="Proteomes" id="UP000243053">
    <property type="component" value="Unassembled WGS sequence"/>
</dbReference>
<dbReference type="InterPro" id="IPR014284">
    <property type="entry name" value="RNA_pol_sigma-70_dom"/>
</dbReference>
<dbReference type="EMBL" id="MAAF01000025">
    <property type="protein sequence ID" value="OUR83831.1"/>
    <property type="molecule type" value="Genomic_DNA"/>
</dbReference>
<comment type="similarity">
    <text evidence="1">Belongs to the sigma-70 factor family. ECF subfamily.</text>
</comment>
<dbReference type="SUPFAM" id="SSF88946">
    <property type="entry name" value="Sigma2 domain of RNA polymerase sigma factors"/>
    <property type="match status" value="1"/>
</dbReference>
<evidence type="ECO:0000256" key="4">
    <source>
        <dbReference type="ARBA" id="ARBA00023163"/>
    </source>
</evidence>
<dbReference type="Gene3D" id="1.10.1740.10">
    <property type="match status" value="1"/>
</dbReference>
<dbReference type="InterPro" id="IPR013325">
    <property type="entry name" value="RNA_pol_sigma_r2"/>
</dbReference>
<dbReference type="SUPFAM" id="SSF88659">
    <property type="entry name" value="Sigma3 and sigma4 domains of RNA polymerase sigma factors"/>
    <property type="match status" value="1"/>
</dbReference>
<dbReference type="NCBIfam" id="TIGR02937">
    <property type="entry name" value="sigma70-ECF"/>
    <property type="match status" value="1"/>
</dbReference>
<protein>
    <recommendedName>
        <fullName evidence="5">RNA polymerase sigma factor SigZ</fullName>
    </recommendedName>
</protein>
<evidence type="ECO:0000313" key="8">
    <source>
        <dbReference type="Proteomes" id="UP000243053"/>
    </source>
</evidence>
<dbReference type="NCBIfam" id="NF007215">
    <property type="entry name" value="PRK09637.1"/>
    <property type="match status" value="1"/>
</dbReference>
<reference evidence="8" key="1">
    <citation type="journal article" date="2017" name="Proc. Natl. Acad. Sci. U.S.A.">
        <title>Simulation of Deepwater Horizon oil plume reveals substrate specialization within a complex community of hydrocarbon degraders.</title>
        <authorList>
            <person name="Hu P."/>
            <person name="Dubinsky E.A."/>
            <person name="Probst A.J."/>
            <person name="Wang J."/>
            <person name="Sieber C.M.K."/>
            <person name="Tom L.M."/>
            <person name="Gardinali P."/>
            <person name="Banfield J.F."/>
            <person name="Atlas R.M."/>
            <person name="Andersen G.L."/>
        </authorList>
    </citation>
    <scope>NUCLEOTIDE SEQUENCE [LARGE SCALE GENOMIC DNA]</scope>
</reference>
<evidence type="ECO:0000256" key="1">
    <source>
        <dbReference type="ARBA" id="ARBA00010641"/>
    </source>
</evidence>